<dbReference type="Pfam" id="PF12937">
    <property type="entry name" value="F-box-like"/>
    <property type="match status" value="1"/>
</dbReference>
<keyword evidence="3" id="KW-1185">Reference proteome</keyword>
<organism evidence="2 3">
    <name type="scientific">Actinomortierella ambigua</name>
    <dbReference type="NCBI Taxonomy" id="1343610"/>
    <lineage>
        <taxon>Eukaryota</taxon>
        <taxon>Fungi</taxon>
        <taxon>Fungi incertae sedis</taxon>
        <taxon>Mucoromycota</taxon>
        <taxon>Mortierellomycotina</taxon>
        <taxon>Mortierellomycetes</taxon>
        <taxon>Mortierellales</taxon>
        <taxon>Mortierellaceae</taxon>
        <taxon>Actinomortierella</taxon>
    </lineage>
</organism>
<dbReference type="SUPFAM" id="SSF81383">
    <property type="entry name" value="F-box domain"/>
    <property type="match status" value="1"/>
</dbReference>
<comment type="caution">
    <text evidence="2">The sequence shown here is derived from an EMBL/GenBank/DDBJ whole genome shotgun (WGS) entry which is preliminary data.</text>
</comment>
<dbReference type="Gene3D" id="1.20.1280.50">
    <property type="match status" value="1"/>
</dbReference>
<dbReference type="OrthoDB" id="2335874at2759"/>
<protein>
    <recommendedName>
        <fullName evidence="1">F-box domain-containing protein</fullName>
    </recommendedName>
</protein>
<name>A0A9P6PSK1_9FUNG</name>
<feature type="domain" description="F-box" evidence="1">
    <location>
        <begin position="15"/>
        <end position="53"/>
    </location>
</feature>
<dbReference type="InterPro" id="IPR036047">
    <property type="entry name" value="F-box-like_dom_sf"/>
</dbReference>
<evidence type="ECO:0000259" key="1">
    <source>
        <dbReference type="Pfam" id="PF12937"/>
    </source>
</evidence>
<dbReference type="Proteomes" id="UP000807716">
    <property type="component" value="Unassembled WGS sequence"/>
</dbReference>
<feature type="non-terminal residue" evidence="2">
    <location>
        <position position="194"/>
    </location>
</feature>
<dbReference type="AlphaFoldDB" id="A0A9P6PSK1"/>
<gene>
    <name evidence="2" type="ORF">DFQ27_008912</name>
</gene>
<proteinExistence type="predicted"/>
<evidence type="ECO:0000313" key="3">
    <source>
        <dbReference type="Proteomes" id="UP000807716"/>
    </source>
</evidence>
<dbReference type="EMBL" id="JAAAJB010000776">
    <property type="protein sequence ID" value="KAG0251223.1"/>
    <property type="molecule type" value="Genomic_DNA"/>
</dbReference>
<reference evidence="2" key="1">
    <citation type="journal article" date="2020" name="Fungal Divers.">
        <title>Resolving the Mortierellaceae phylogeny through synthesis of multi-gene phylogenetics and phylogenomics.</title>
        <authorList>
            <person name="Vandepol N."/>
            <person name="Liber J."/>
            <person name="Desiro A."/>
            <person name="Na H."/>
            <person name="Kennedy M."/>
            <person name="Barry K."/>
            <person name="Grigoriev I.V."/>
            <person name="Miller A.N."/>
            <person name="O'Donnell K."/>
            <person name="Stajich J.E."/>
            <person name="Bonito G."/>
        </authorList>
    </citation>
    <scope>NUCLEOTIDE SEQUENCE</scope>
    <source>
        <strain evidence="2">BC1065</strain>
    </source>
</reference>
<evidence type="ECO:0000313" key="2">
    <source>
        <dbReference type="EMBL" id="KAG0251223.1"/>
    </source>
</evidence>
<sequence length="194" mass="21651">MPSTITPRSIFEISELAKNIFRYLQPEDLILCCLVSKLWYKSCHFLVWRVIVFRPVPTRYSKLHQLLVADQSQHRQAILPAPLPPGRGGRGGGVHSYRNPHRLIPGSQPPPSHYSTALASRLAMVEDLTIDLIAFPSLKPEASVKHLLALCASNVRVLRLVGTGTMTVSFRGFQRLQSIDLENPCPALVTSLKH</sequence>
<accession>A0A9P6PSK1</accession>
<dbReference type="InterPro" id="IPR001810">
    <property type="entry name" value="F-box_dom"/>
</dbReference>